<proteinExistence type="predicted"/>
<feature type="domain" description="Rap1a immunity protein" evidence="1">
    <location>
        <begin position="20"/>
        <end position="88"/>
    </location>
</feature>
<reference evidence="2 3" key="1">
    <citation type="submission" date="2020-10" db="EMBL/GenBank/DDBJ databases">
        <title>Genome analysis of Massilia species.</title>
        <authorList>
            <person name="Jung D.-H."/>
        </authorList>
    </citation>
    <scope>NUCLEOTIDE SEQUENCE [LARGE SCALE GENOMIC DNA]</scope>
    <source>
        <strain evidence="3">sipir</strain>
    </source>
</reference>
<dbReference type="RefSeq" id="WP_243494023.1">
    <property type="nucleotide sequence ID" value="NZ_CP063361.1"/>
</dbReference>
<dbReference type="EMBL" id="CP063361">
    <property type="protein sequence ID" value="UOD32993.1"/>
    <property type="molecule type" value="Genomic_DNA"/>
</dbReference>
<evidence type="ECO:0000313" key="3">
    <source>
        <dbReference type="Proteomes" id="UP000831532"/>
    </source>
</evidence>
<dbReference type="Proteomes" id="UP000831532">
    <property type="component" value="Chromosome"/>
</dbReference>
<protein>
    <recommendedName>
        <fullName evidence="1">Rap1a immunity protein domain-containing protein</fullName>
    </recommendedName>
</protein>
<accession>A0ABY4AK47</accession>
<sequence>MLQDYTGPARVNDDPFLKGADIVKHQMARGYMNGVKDASEGTQWCNNGRVSHEVNEDIATELRKLTPAQRKGPAAPLVIQALQKRFPCTSVRSSK</sequence>
<gene>
    <name evidence="2" type="ORF">INH39_15965</name>
</gene>
<evidence type="ECO:0000259" key="1">
    <source>
        <dbReference type="Pfam" id="PF18602"/>
    </source>
</evidence>
<dbReference type="InterPro" id="IPR041238">
    <property type="entry name" value="Rap1a"/>
</dbReference>
<keyword evidence="3" id="KW-1185">Reference proteome</keyword>
<organism evidence="2 3">
    <name type="scientific">Massilia violaceinigra</name>
    <dbReference type="NCBI Taxonomy" id="2045208"/>
    <lineage>
        <taxon>Bacteria</taxon>
        <taxon>Pseudomonadati</taxon>
        <taxon>Pseudomonadota</taxon>
        <taxon>Betaproteobacteria</taxon>
        <taxon>Burkholderiales</taxon>
        <taxon>Oxalobacteraceae</taxon>
        <taxon>Telluria group</taxon>
        <taxon>Massilia</taxon>
    </lineage>
</organism>
<dbReference type="Gene3D" id="1.10.890.40">
    <property type="match status" value="1"/>
</dbReference>
<name>A0ABY4AK47_9BURK</name>
<dbReference type="Pfam" id="PF18602">
    <property type="entry name" value="Rap1a"/>
    <property type="match status" value="1"/>
</dbReference>
<evidence type="ECO:0000313" key="2">
    <source>
        <dbReference type="EMBL" id="UOD32993.1"/>
    </source>
</evidence>